<evidence type="ECO:0000313" key="2">
    <source>
        <dbReference type="EMBL" id="WNH48403.1"/>
    </source>
</evidence>
<dbReference type="PROSITE" id="PS51257">
    <property type="entry name" value="PROKAR_LIPOPROTEIN"/>
    <property type="match status" value="1"/>
</dbReference>
<reference evidence="2 3" key="1">
    <citation type="submission" date="2022-12" db="EMBL/GenBank/DDBJ databases">
        <title>Two new species, Stenotrophomonas aracearum and Stenotrophomonas oahuensis, isolated from Anthurium (Araceae family) in Hawaii.</title>
        <authorList>
            <person name="Chunag S.C."/>
            <person name="Dobhal S."/>
            <person name="Alvarez A."/>
            <person name="Arif M."/>
        </authorList>
    </citation>
    <scope>NUCLEOTIDE SEQUENCE [LARGE SCALE GENOMIC DNA]</scope>
    <source>
        <strain evidence="2 3">A5588</strain>
    </source>
</reference>
<dbReference type="SUPFAM" id="SSF74653">
    <property type="entry name" value="TolA/TonB C-terminal domain"/>
    <property type="match status" value="1"/>
</dbReference>
<evidence type="ECO:0008006" key="4">
    <source>
        <dbReference type="Google" id="ProtNLM"/>
    </source>
</evidence>
<organism evidence="2 3">
    <name type="scientific">Stenotrophomonas aracearum</name>
    <dbReference type="NCBI Taxonomy" id="3003272"/>
    <lineage>
        <taxon>Bacteria</taxon>
        <taxon>Pseudomonadati</taxon>
        <taxon>Pseudomonadota</taxon>
        <taxon>Gammaproteobacteria</taxon>
        <taxon>Lysobacterales</taxon>
        <taxon>Lysobacteraceae</taxon>
        <taxon>Stenotrophomonas</taxon>
    </lineage>
</organism>
<dbReference type="Gene3D" id="3.30.1150.10">
    <property type="match status" value="1"/>
</dbReference>
<dbReference type="RefSeq" id="WP_311182995.1">
    <property type="nucleotide sequence ID" value="NZ_CP115543.1"/>
</dbReference>
<evidence type="ECO:0000313" key="3">
    <source>
        <dbReference type="Proteomes" id="UP001305421"/>
    </source>
</evidence>
<keyword evidence="1" id="KW-0732">Signal</keyword>
<evidence type="ECO:0000256" key="1">
    <source>
        <dbReference type="SAM" id="SignalP"/>
    </source>
</evidence>
<feature type="chain" id="PRO_5045230301" description="TonB-dependent receptor" evidence="1">
    <location>
        <begin position="20"/>
        <end position="291"/>
    </location>
</feature>
<proteinExistence type="predicted"/>
<dbReference type="Proteomes" id="UP001305421">
    <property type="component" value="Chromosome"/>
</dbReference>
<protein>
    <recommendedName>
        <fullName evidence="4">TonB-dependent receptor</fullName>
    </recommendedName>
</protein>
<keyword evidence="3" id="KW-1185">Reference proteome</keyword>
<name>A0ABY9YC04_9GAMM</name>
<dbReference type="EMBL" id="CP115543">
    <property type="protein sequence ID" value="WNH48403.1"/>
    <property type="molecule type" value="Genomic_DNA"/>
</dbReference>
<feature type="signal peptide" evidence="1">
    <location>
        <begin position="1"/>
        <end position="19"/>
    </location>
</feature>
<gene>
    <name evidence="2" type="ORF">PDM28_17310</name>
</gene>
<accession>A0ABY9YC04</accession>
<sequence length="291" mass="31452">MRSVLYVALAVALGCGVMAVVPQAAAISKSEARAAAEGSMVLGGQINIGAEGQVEAFALDQREKIPADVADFVERSVLTWRFAPVMRDGQPVRARTVVSIRLSAKAGPDGNDMVTLEGATFGGYDRNSTDEVTWIKLQPPVYPAYALEMGGQGDVIVIVKVGRDGQVLDAVAEQVNLRVLTDERRMQKLRDTFARQTVNTAKRWTFRAPTTGDAKDAPFWTIRVPVDYAFNDSGKEAGYGKWKVYIPGPRTPATWRTDEQRASDTYGPLASGGIYMADVNTGPRLLTPLGG</sequence>